<feature type="compositionally biased region" description="Gly residues" evidence="1">
    <location>
        <begin position="70"/>
        <end position="86"/>
    </location>
</feature>
<evidence type="ECO:0000313" key="3">
    <source>
        <dbReference type="Proteomes" id="UP000036403"/>
    </source>
</evidence>
<dbReference type="Proteomes" id="UP000036403">
    <property type="component" value="Unassembled WGS sequence"/>
</dbReference>
<dbReference type="PaxDb" id="67767-A0A0J7KQ87"/>
<accession>A0A0J7KQ87</accession>
<organism evidence="2 3">
    <name type="scientific">Lasius niger</name>
    <name type="common">Black garden ant</name>
    <dbReference type="NCBI Taxonomy" id="67767"/>
    <lineage>
        <taxon>Eukaryota</taxon>
        <taxon>Metazoa</taxon>
        <taxon>Ecdysozoa</taxon>
        <taxon>Arthropoda</taxon>
        <taxon>Hexapoda</taxon>
        <taxon>Insecta</taxon>
        <taxon>Pterygota</taxon>
        <taxon>Neoptera</taxon>
        <taxon>Endopterygota</taxon>
        <taxon>Hymenoptera</taxon>
        <taxon>Apocrita</taxon>
        <taxon>Aculeata</taxon>
        <taxon>Formicoidea</taxon>
        <taxon>Formicidae</taxon>
        <taxon>Formicinae</taxon>
        <taxon>Lasius</taxon>
        <taxon>Lasius</taxon>
    </lineage>
</organism>
<protein>
    <submittedName>
        <fullName evidence="2">Uncharacterized protein</fullName>
    </submittedName>
</protein>
<feature type="region of interest" description="Disordered" evidence="1">
    <location>
        <begin position="45"/>
        <end position="94"/>
    </location>
</feature>
<evidence type="ECO:0000256" key="1">
    <source>
        <dbReference type="SAM" id="MobiDB-lite"/>
    </source>
</evidence>
<keyword evidence="3" id="KW-1185">Reference proteome</keyword>
<dbReference type="EMBL" id="LBMM01004443">
    <property type="protein sequence ID" value="KMQ92409.1"/>
    <property type="molecule type" value="Genomic_DNA"/>
</dbReference>
<sequence length="94" mass="9737">MVLKDLLDTFRLENSLTVAAVPIGRKRDLAENASRALWSIKGWRISPTPRKNKDVDDDAGDGGGRDDGGGDGGGGDGGGEDGGGGETYYALLSQ</sequence>
<gene>
    <name evidence="2" type="ORF">RF55_7607</name>
</gene>
<evidence type="ECO:0000313" key="2">
    <source>
        <dbReference type="EMBL" id="KMQ92409.1"/>
    </source>
</evidence>
<name>A0A0J7KQ87_LASNI</name>
<reference evidence="2 3" key="1">
    <citation type="submission" date="2015-04" db="EMBL/GenBank/DDBJ databases">
        <title>Lasius niger genome sequencing.</title>
        <authorList>
            <person name="Konorov E.A."/>
            <person name="Nikitin M.A."/>
            <person name="Kirill M.V."/>
            <person name="Chang P."/>
        </authorList>
    </citation>
    <scope>NUCLEOTIDE SEQUENCE [LARGE SCALE GENOMIC DNA]</scope>
    <source>
        <tissue evidence="2">Whole</tissue>
    </source>
</reference>
<proteinExistence type="predicted"/>
<comment type="caution">
    <text evidence="2">The sequence shown here is derived from an EMBL/GenBank/DDBJ whole genome shotgun (WGS) entry which is preliminary data.</text>
</comment>
<dbReference type="AlphaFoldDB" id="A0A0J7KQ87"/>